<dbReference type="EMBL" id="GBRH01164466">
    <property type="protein sequence ID" value="JAE33430.1"/>
    <property type="molecule type" value="Transcribed_RNA"/>
</dbReference>
<proteinExistence type="predicted"/>
<sequence length="81" mass="9904">MDQQMLPQKHLMRNLWLNILIQQLDTGMVERHYRYQALRDHNPHQNCTNISPYSWVTSSYHSCKRHRSGHWLQNQDEMPYP</sequence>
<name>A0A0A9H892_ARUDO</name>
<accession>A0A0A9H892</accession>
<dbReference type="AlphaFoldDB" id="A0A0A9H892"/>
<reference evidence="1" key="2">
    <citation type="journal article" date="2015" name="Data Brief">
        <title>Shoot transcriptome of the giant reed, Arundo donax.</title>
        <authorList>
            <person name="Barrero R.A."/>
            <person name="Guerrero F.D."/>
            <person name="Moolhuijzen P."/>
            <person name="Goolsby J.A."/>
            <person name="Tidwell J."/>
            <person name="Bellgard S.E."/>
            <person name="Bellgard M.I."/>
        </authorList>
    </citation>
    <scope>NUCLEOTIDE SEQUENCE</scope>
    <source>
        <tissue evidence="1">Shoot tissue taken approximately 20 cm above the soil surface</tissue>
    </source>
</reference>
<protein>
    <submittedName>
        <fullName evidence="1">Uncharacterized protein</fullName>
    </submittedName>
</protein>
<evidence type="ECO:0000313" key="1">
    <source>
        <dbReference type="EMBL" id="JAE33430.1"/>
    </source>
</evidence>
<organism evidence="1">
    <name type="scientific">Arundo donax</name>
    <name type="common">Giant reed</name>
    <name type="synonym">Donax arundinaceus</name>
    <dbReference type="NCBI Taxonomy" id="35708"/>
    <lineage>
        <taxon>Eukaryota</taxon>
        <taxon>Viridiplantae</taxon>
        <taxon>Streptophyta</taxon>
        <taxon>Embryophyta</taxon>
        <taxon>Tracheophyta</taxon>
        <taxon>Spermatophyta</taxon>
        <taxon>Magnoliopsida</taxon>
        <taxon>Liliopsida</taxon>
        <taxon>Poales</taxon>
        <taxon>Poaceae</taxon>
        <taxon>PACMAD clade</taxon>
        <taxon>Arundinoideae</taxon>
        <taxon>Arundineae</taxon>
        <taxon>Arundo</taxon>
    </lineage>
</organism>
<reference evidence="1" key="1">
    <citation type="submission" date="2014-09" db="EMBL/GenBank/DDBJ databases">
        <authorList>
            <person name="Magalhaes I.L.F."/>
            <person name="Oliveira U."/>
            <person name="Santos F.R."/>
            <person name="Vidigal T.H.D.A."/>
            <person name="Brescovit A.D."/>
            <person name="Santos A.J."/>
        </authorList>
    </citation>
    <scope>NUCLEOTIDE SEQUENCE</scope>
    <source>
        <tissue evidence="1">Shoot tissue taken approximately 20 cm above the soil surface</tissue>
    </source>
</reference>